<dbReference type="Proteomes" id="UP000663852">
    <property type="component" value="Unassembled WGS sequence"/>
</dbReference>
<evidence type="ECO:0000256" key="2">
    <source>
        <dbReference type="ARBA" id="ARBA00005876"/>
    </source>
</evidence>
<evidence type="ECO:0000256" key="3">
    <source>
        <dbReference type="ARBA" id="ARBA00022692"/>
    </source>
</evidence>
<keyword evidence="6 7" id="KW-0472">Membrane</keyword>
<sequence length="311" mass="35751">MGSRLSGLGSALYDSKRREFLGRDGARWGKLGVFYFFFYIGLAGFFCAMLAVFMAFTPRDHPYYTNHDSRMETRSNPLSPGLGFRPQPEVDRNIIEADKGRITNTTKRYTTSLDQYLRVYYWTPQVKQGSSRNVNNEDKIRNFRINNPGECTISRNFGYTTGQPCVLIKMNKIVSFIPEPLDAKADKSELPERCQQRDDAIAVACQGEYPADIDNIGQIRYYSEDNILDTCGSLKKSWFPYTGKQNRTDVYQAPYVWAQFLNPKPNVLINVICRAYAENIDFDKKTGRGLTRFQIYVNDERRRSSQNAGEI</sequence>
<evidence type="ECO:0000256" key="6">
    <source>
        <dbReference type="ARBA" id="ARBA00023136"/>
    </source>
</evidence>
<dbReference type="Gene3D" id="2.60.40.1660">
    <property type="entry name" value="Na, k-atpase alpha subunit"/>
    <property type="match status" value="1"/>
</dbReference>
<dbReference type="GO" id="GO:0001671">
    <property type="term" value="F:ATPase activator activity"/>
    <property type="evidence" value="ECO:0007669"/>
    <property type="project" value="TreeGrafter"/>
</dbReference>
<dbReference type="InterPro" id="IPR038702">
    <property type="entry name" value="Na/K_ATPase_sub_beta_sf"/>
</dbReference>
<organism evidence="8 9">
    <name type="scientific">Adineta ricciae</name>
    <name type="common">Rotifer</name>
    <dbReference type="NCBI Taxonomy" id="249248"/>
    <lineage>
        <taxon>Eukaryota</taxon>
        <taxon>Metazoa</taxon>
        <taxon>Spiralia</taxon>
        <taxon>Gnathifera</taxon>
        <taxon>Rotifera</taxon>
        <taxon>Eurotatoria</taxon>
        <taxon>Bdelloidea</taxon>
        <taxon>Adinetida</taxon>
        <taxon>Adinetidae</taxon>
        <taxon>Adineta</taxon>
    </lineage>
</organism>
<evidence type="ECO:0000313" key="9">
    <source>
        <dbReference type="Proteomes" id="UP000663852"/>
    </source>
</evidence>
<dbReference type="PANTHER" id="PTHR11523:SF28">
    <property type="entry name" value="NA_K-ATPASE BETA SUBUNIT ISOFORM 4-RELATED"/>
    <property type="match status" value="1"/>
</dbReference>
<keyword evidence="3 7" id="KW-0812">Transmembrane</keyword>
<dbReference type="GO" id="GO:0005890">
    <property type="term" value="C:sodium:potassium-exchanging ATPase complex"/>
    <property type="evidence" value="ECO:0007669"/>
    <property type="project" value="InterPro"/>
</dbReference>
<evidence type="ECO:0000256" key="1">
    <source>
        <dbReference type="ARBA" id="ARBA00004606"/>
    </source>
</evidence>
<comment type="similarity">
    <text evidence="2">Belongs to the X(+)/potassium ATPases subunit beta family.</text>
</comment>
<dbReference type="GO" id="GO:0036376">
    <property type="term" value="P:sodium ion export across plasma membrane"/>
    <property type="evidence" value="ECO:0007669"/>
    <property type="project" value="TreeGrafter"/>
</dbReference>
<accession>A0A814IZQ0</accession>
<evidence type="ECO:0000256" key="5">
    <source>
        <dbReference type="ARBA" id="ARBA00022989"/>
    </source>
</evidence>
<feature type="transmembrane region" description="Helical" evidence="7">
    <location>
        <begin position="33"/>
        <end position="56"/>
    </location>
</feature>
<keyword evidence="4" id="KW-0735">Signal-anchor</keyword>
<proteinExistence type="inferred from homology"/>
<evidence type="ECO:0000256" key="7">
    <source>
        <dbReference type="SAM" id="Phobius"/>
    </source>
</evidence>
<comment type="caution">
    <text evidence="8">The sequence shown here is derived from an EMBL/GenBank/DDBJ whole genome shotgun (WGS) entry which is preliminary data.</text>
</comment>
<dbReference type="AlphaFoldDB" id="A0A814IZQ0"/>
<dbReference type="GO" id="GO:0006883">
    <property type="term" value="P:intracellular sodium ion homeostasis"/>
    <property type="evidence" value="ECO:0007669"/>
    <property type="project" value="TreeGrafter"/>
</dbReference>
<gene>
    <name evidence="8" type="ORF">EDS130_LOCUS16395</name>
</gene>
<dbReference type="GO" id="GO:0030007">
    <property type="term" value="P:intracellular potassium ion homeostasis"/>
    <property type="evidence" value="ECO:0007669"/>
    <property type="project" value="TreeGrafter"/>
</dbReference>
<reference evidence="8" key="1">
    <citation type="submission" date="2021-02" db="EMBL/GenBank/DDBJ databases">
        <authorList>
            <person name="Nowell W R."/>
        </authorList>
    </citation>
    <scope>NUCLEOTIDE SEQUENCE</scope>
</reference>
<dbReference type="EMBL" id="CAJNOJ010000071">
    <property type="protein sequence ID" value="CAF1030692.1"/>
    <property type="molecule type" value="Genomic_DNA"/>
</dbReference>
<name>A0A814IZQ0_ADIRI</name>
<evidence type="ECO:0000256" key="4">
    <source>
        <dbReference type="ARBA" id="ARBA00022968"/>
    </source>
</evidence>
<evidence type="ECO:0000313" key="8">
    <source>
        <dbReference type="EMBL" id="CAF1030692.1"/>
    </source>
</evidence>
<keyword evidence="5 7" id="KW-1133">Transmembrane helix</keyword>
<dbReference type="OrthoDB" id="5912413at2759"/>
<dbReference type="GO" id="GO:1990573">
    <property type="term" value="P:potassium ion import across plasma membrane"/>
    <property type="evidence" value="ECO:0007669"/>
    <property type="project" value="TreeGrafter"/>
</dbReference>
<dbReference type="PANTHER" id="PTHR11523">
    <property type="entry name" value="SODIUM/POTASSIUM-DEPENDENT ATPASE BETA SUBUNIT"/>
    <property type="match status" value="1"/>
</dbReference>
<dbReference type="InterPro" id="IPR000402">
    <property type="entry name" value="Na/K_ATPase_sub_beta"/>
</dbReference>
<dbReference type="Pfam" id="PF00287">
    <property type="entry name" value="Na_K-ATPase"/>
    <property type="match status" value="1"/>
</dbReference>
<comment type="subcellular location">
    <subcellularLocation>
        <location evidence="1">Membrane</location>
        <topology evidence="1">Single-pass type II membrane protein</topology>
    </subcellularLocation>
</comment>
<protein>
    <submittedName>
        <fullName evidence="8">Uncharacterized protein</fullName>
    </submittedName>
</protein>